<evidence type="ECO:0000313" key="2">
    <source>
        <dbReference type="Proteomes" id="UP001235712"/>
    </source>
</evidence>
<name>A0ABT9P2U1_9ACTN</name>
<organism evidence="1 2">
    <name type="scientific">Kineosporia succinea</name>
    <dbReference type="NCBI Taxonomy" id="84632"/>
    <lineage>
        <taxon>Bacteria</taxon>
        <taxon>Bacillati</taxon>
        <taxon>Actinomycetota</taxon>
        <taxon>Actinomycetes</taxon>
        <taxon>Kineosporiales</taxon>
        <taxon>Kineosporiaceae</taxon>
        <taxon>Kineosporia</taxon>
    </lineage>
</organism>
<protein>
    <recommendedName>
        <fullName evidence="3">Sensory transduction regulator</fullName>
    </recommendedName>
</protein>
<dbReference type="Proteomes" id="UP001235712">
    <property type="component" value="Unassembled WGS sequence"/>
</dbReference>
<reference evidence="1 2" key="1">
    <citation type="submission" date="2023-07" db="EMBL/GenBank/DDBJ databases">
        <title>Sequencing the genomes of 1000 actinobacteria strains.</title>
        <authorList>
            <person name="Klenk H.-P."/>
        </authorList>
    </citation>
    <scope>NUCLEOTIDE SEQUENCE [LARGE SCALE GENOMIC DNA]</scope>
    <source>
        <strain evidence="1 2">DSM 44388</strain>
    </source>
</reference>
<comment type="caution">
    <text evidence="1">The sequence shown here is derived from an EMBL/GenBank/DDBJ whole genome shotgun (WGS) entry which is preliminary data.</text>
</comment>
<evidence type="ECO:0000313" key="1">
    <source>
        <dbReference type="EMBL" id="MDP9827002.1"/>
    </source>
</evidence>
<dbReference type="InterPro" id="IPR019660">
    <property type="entry name" value="Put_sensory_transdc_reg_YbjN"/>
</dbReference>
<sequence length="169" mass="18887">MSEPTGDAVDALRRWADEAGLELVTGTRRGEFVVELPGEAKLKTGVSLLVTDRALSVSAFVMRRPDENHEAFYRWMLQRNVRLPGIAFALDQLGDVYLTGRIPLPGVTPDTIDDLLGALLTASDGSFNDLLALGFLTSMRREWAWRTDRGESTRNLEAFRHLLDDQRAE</sequence>
<keyword evidence="2" id="KW-1185">Reference proteome</keyword>
<dbReference type="RefSeq" id="WP_307242458.1">
    <property type="nucleotide sequence ID" value="NZ_JAUSQZ010000001.1"/>
</dbReference>
<evidence type="ECO:0008006" key="3">
    <source>
        <dbReference type="Google" id="ProtNLM"/>
    </source>
</evidence>
<accession>A0ABT9P2U1</accession>
<dbReference type="EMBL" id="JAUSQZ010000001">
    <property type="protein sequence ID" value="MDP9827002.1"/>
    <property type="molecule type" value="Genomic_DNA"/>
</dbReference>
<dbReference type="Gene3D" id="3.30.1460.10">
    <property type="match status" value="1"/>
</dbReference>
<dbReference type="Pfam" id="PF10722">
    <property type="entry name" value="YbjN"/>
    <property type="match status" value="1"/>
</dbReference>
<proteinExistence type="predicted"/>
<dbReference type="SUPFAM" id="SSF69635">
    <property type="entry name" value="Type III secretory system chaperone-like"/>
    <property type="match status" value="1"/>
</dbReference>
<gene>
    <name evidence="1" type="ORF">J2S57_002751</name>
</gene>